<keyword evidence="2" id="KW-1185">Reference proteome</keyword>
<proteinExistence type="predicted"/>
<gene>
    <name evidence="1" type="ORF">NCGR_LOCUS27500</name>
</gene>
<dbReference type="OrthoDB" id="675439at2759"/>
<reference evidence="1" key="1">
    <citation type="submission" date="2020-10" db="EMBL/GenBank/DDBJ databases">
        <authorList>
            <person name="Han B."/>
            <person name="Lu T."/>
            <person name="Zhao Q."/>
            <person name="Huang X."/>
            <person name="Zhao Y."/>
        </authorList>
    </citation>
    <scope>NUCLEOTIDE SEQUENCE</scope>
</reference>
<dbReference type="Gene3D" id="1.20.1280.50">
    <property type="match status" value="1"/>
</dbReference>
<dbReference type="Proteomes" id="UP000604825">
    <property type="component" value="Unassembled WGS sequence"/>
</dbReference>
<dbReference type="PANTHER" id="PTHR35545:SF33">
    <property type="entry name" value="FBD DOMAIN-CONTAINING PROTEIN"/>
    <property type="match status" value="1"/>
</dbReference>
<name>A0A811PHV6_9POAL</name>
<organism evidence="1 2">
    <name type="scientific">Miscanthus lutarioriparius</name>
    <dbReference type="NCBI Taxonomy" id="422564"/>
    <lineage>
        <taxon>Eukaryota</taxon>
        <taxon>Viridiplantae</taxon>
        <taxon>Streptophyta</taxon>
        <taxon>Embryophyta</taxon>
        <taxon>Tracheophyta</taxon>
        <taxon>Spermatophyta</taxon>
        <taxon>Magnoliopsida</taxon>
        <taxon>Liliopsida</taxon>
        <taxon>Poales</taxon>
        <taxon>Poaceae</taxon>
        <taxon>PACMAD clade</taxon>
        <taxon>Panicoideae</taxon>
        <taxon>Andropogonodae</taxon>
        <taxon>Andropogoneae</taxon>
        <taxon>Saccharinae</taxon>
        <taxon>Miscanthus</taxon>
    </lineage>
</organism>
<dbReference type="SUPFAM" id="SSF81383">
    <property type="entry name" value="F-box domain"/>
    <property type="match status" value="1"/>
</dbReference>
<evidence type="ECO:0008006" key="3">
    <source>
        <dbReference type="Google" id="ProtNLM"/>
    </source>
</evidence>
<dbReference type="Gene3D" id="3.80.10.10">
    <property type="entry name" value="Ribonuclease Inhibitor"/>
    <property type="match status" value="1"/>
</dbReference>
<dbReference type="SUPFAM" id="SSF52047">
    <property type="entry name" value="RNI-like"/>
    <property type="match status" value="1"/>
</dbReference>
<protein>
    <recommendedName>
        <fullName evidence="3">F-box domain-containing protein</fullName>
    </recommendedName>
</protein>
<dbReference type="InterPro" id="IPR036047">
    <property type="entry name" value="F-box-like_dom_sf"/>
</dbReference>
<dbReference type="InterPro" id="IPR032675">
    <property type="entry name" value="LRR_dom_sf"/>
</dbReference>
<evidence type="ECO:0000313" key="2">
    <source>
        <dbReference type="Proteomes" id="UP000604825"/>
    </source>
</evidence>
<comment type="caution">
    <text evidence="1">The sequence shown here is derived from an EMBL/GenBank/DDBJ whole genome shotgun (WGS) entry which is preliminary data.</text>
</comment>
<dbReference type="PANTHER" id="PTHR35545">
    <property type="entry name" value="F-BOX DOMAIN-CONTAINING PROTEIN"/>
    <property type="match status" value="1"/>
</dbReference>
<dbReference type="AlphaFoldDB" id="A0A811PHV6"/>
<dbReference type="EMBL" id="CAJGYO010000007">
    <property type="protein sequence ID" value="CAD6241831.1"/>
    <property type="molecule type" value="Genomic_DNA"/>
</dbReference>
<evidence type="ECO:0000313" key="1">
    <source>
        <dbReference type="EMBL" id="CAD6241831.1"/>
    </source>
</evidence>
<accession>A0A811PHV6</accession>
<sequence>MADDPVDIVTDEVDKISGLPDDVLLDILGRLAMAGDVRTVARTSILSRRWRSLPWPQIPTVSLDVGEFFRSDDDEWRVWRRSRRQHRFVEQHQATAGLTDALARFLAAPPSARVIETLSLKLILTRRDYVSRVGELVGAAADAGAVKTVELELVTEMEMAMAMASVAFDPDALTKLGYGERFRHFLQDCPGAFRSLTKLNLQNLWFDDPAEVNNLVRGCHALQRLSLSSCVLCPKALLLAMDDDDDDDGPPRLPMLTIDAPQSRLQTLVCEHCIMGGVELVQAPELVTLEYNAGGLFLQDYHPVSIGCAPSLQRLGLYQYQHEDSFF</sequence>